<keyword evidence="3" id="KW-1185">Reference proteome</keyword>
<feature type="transmembrane region" description="Helical" evidence="1">
    <location>
        <begin position="142"/>
        <end position="159"/>
    </location>
</feature>
<feature type="transmembrane region" description="Helical" evidence="1">
    <location>
        <begin position="72"/>
        <end position="91"/>
    </location>
</feature>
<gene>
    <name evidence="2" type="ORF">WOA13_08010</name>
</gene>
<reference evidence="2 3" key="1">
    <citation type="submission" date="2024-04" db="EMBL/GenBank/DDBJ databases">
        <title>Methanococcoides sp. LMO-2.</title>
        <authorList>
            <person name="Liang L."/>
        </authorList>
    </citation>
    <scope>NUCLEOTIDE SEQUENCE [LARGE SCALE GENOMIC DNA]</scope>
    <source>
        <strain evidence="2 3">LMO-2</strain>
    </source>
</reference>
<evidence type="ECO:0000256" key="1">
    <source>
        <dbReference type="SAM" id="Phobius"/>
    </source>
</evidence>
<name>A0ABU9KTP3_9EURY</name>
<feature type="transmembrane region" description="Helical" evidence="1">
    <location>
        <begin position="36"/>
        <end position="52"/>
    </location>
</feature>
<protein>
    <submittedName>
        <fullName evidence="2">Ferric reductase</fullName>
    </submittedName>
</protein>
<keyword evidence="1" id="KW-1133">Transmembrane helix</keyword>
<keyword evidence="1" id="KW-0472">Membrane</keyword>
<feature type="transmembrane region" description="Helical" evidence="1">
    <location>
        <begin position="165"/>
        <end position="183"/>
    </location>
</feature>
<keyword evidence="1" id="KW-0812">Transmembrane</keyword>
<sequence>MKRRTTAISFVLFVSAIIVFILLQEKDMPLRMVDRATGLFAYLFIFLAILSSEYMMQMMKIFGTGFITIHHLLARTGISLMVIHPIAFAFEEKSISVFLPVLYPLKDFLELAGRPAFYLILIAVAAAVYRKHIIKKWKNFHYLNYLAFIMIFIHAWLIGTDLQYTIMKILWISMALIVFGVFVHKHLINSRS</sequence>
<dbReference type="RefSeq" id="WP_342127394.1">
    <property type="nucleotide sequence ID" value="NZ_JBCAUS010000006.1"/>
</dbReference>
<feature type="transmembrane region" description="Helical" evidence="1">
    <location>
        <begin position="7"/>
        <end position="24"/>
    </location>
</feature>
<evidence type="ECO:0000313" key="3">
    <source>
        <dbReference type="Proteomes" id="UP001396646"/>
    </source>
</evidence>
<accession>A0ABU9KTP3</accession>
<dbReference type="Proteomes" id="UP001396646">
    <property type="component" value="Unassembled WGS sequence"/>
</dbReference>
<dbReference type="EMBL" id="JBCAUS010000006">
    <property type="protein sequence ID" value="MEL4305761.1"/>
    <property type="molecule type" value="Genomic_DNA"/>
</dbReference>
<proteinExistence type="predicted"/>
<feature type="transmembrane region" description="Helical" evidence="1">
    <location>
        <begin position="111"/>
        <end position="130"/>
    </location>
</feature>
<organism evidence="2 3">
    <name type="scientific">Methanococcoides cohabitans</name>
    <dbReference type="NCBI Taxonomy" id="3136559"/>
    <lineage>
        <taxon>Archaea</taxon>
        <taxon>Methanobacteriati</taxon>
        <taxon>Methanobacteriota</taxon>
        <taxon>Stenosarchaea group</taxon>
        <taxon>Methanomicrobia</taxon>
        <taxon>Methanosarcinales</taxon>
        <taxon>Methanosarcinaceae</taxon>
        <taxon>Methanococcoides</taxon>
    </lineage>
</organism>
<comment type="caution">
    <text evidence="2">The sequence shown here is derived from an EMBL/GenBank/DDBJ whole genome shotgun (WGS) entry which is preliminary data.</text>
</comment>
<evidence type="ECO:0000313" key="2">
    <source>
        <dbReference type="EMBL" id="MEL4305761.1"/>
    </source>
</evidence>